<dbReference type="Proteomes" id="UP000577707">
    <property type="component" value="Unassembled WGS sequence"/>
</dbReference>
<sequence>MSRPRRERRRYVQRRPHWWRDLITSEFYLATHAWELDAEAESLGYPTELEQYAAARPRPTLKGFMVANARPDRHEPDQHETEHDTEEGQTDDAAA</sequence>
<evidence type="ECO:0000256" key="1">
    <source>
        <dbReference type="SAM" id="MobiDB-lite"/>
    </source>
</evidence>
<feature type="compositionally biased region" description="Basic and acidic residues" evidence="1">
    <location>
        <begin position="70"/>
        <end position="82"/>
    </location>
</feature>
<feature type="region of interest" description="Disordered" evidence="1">
    <location>
        <begin position="60"/>
        <end position="95"/>
    </location>
</feature>
<accession>A0A7W5A8J9</accession>
<comment type="caution">
    <text evidence="2">The sequence shown here is derived from an EMBL/GenBank/DDBJ whole genome shotgun (WGS) entry which is preliminary data.</text>
</comment>
<evidence type="ECO:0000313" key="2">
    <source>
        <dbReference type="EMBL" id="MBB3091578.1"/>
    </source>
</evidence>
<proteinExistence type="predicted"/>
<name>A0A7W5A8J9_9ACTN</name>
<feature type="compositionally biased region" description="Acidic residues" evidence="1">
    <location>
        <begin position="83"/>
        <end position="95"/>
    </location>
</feature>
<evidence type="ECO:0000313" key="3">
    <source>
        <dbReference type="Proteomes" id="UP000577707"/>
    </source>
</evidence>
<dbReference type="AlphaFoldDB" id="A0A7W5A8J9"/>
<protein>
    <submittedName>
        <fullName evidence="2">Uncharacterized protein</fullName>
    </submittedName>
</protein>
<keyword evidence="3" id="KW-1185">Reference proteome</keyword>
<gene>
    <name evidence="2" type="ORF">FHS12_004548</name>
</gene>
<dbReference type="RefSeq" id="WP_183549973.1">
    <property type="nucleotide sequence ID" value="NZ_BMQT01000012.1"/>
</dbReference>
<organism evidence="2 3">
    <name type="scientific">Nocardioides albus</name>
    <dbReference type="NCBI Taxonomy" id="1841"/>
    <lineage>
        <taxon>Bacteria</taxon>
        <taxon>Bacillati</taxon>
        <taxon>Actinomycetota</taxon>
        <taxon>Actinomycetes</taxon>
        <taxon>Propionibacteriales</taxon>
        <taxon>Nocardioidaceae</taxon>
        <taxon>Nocardioides</taxon>
    </lineage>
</organism>
<reference evidence="2 3" key="1">
    <citation type="submission" date="2020-08" db="EMBL/GenBank/DDBJ databases">
        <title>Genomic Encyclopedia of Type Strains, Phase III (KMG-III): the genomes of soil and plant-associated and newly described type strains.</title>
        <authorList>
            <person name="Whitman W."/>
        </authorList>
    </citation>
    <scope>NUCLEOTIDE SEQUENCE [LARGE SCALE GENOMIC DNA]</scope>
    <source>
        <strain evidence="2 3">CECT 3302</strain>
    </source>
</reference>
<dbReference type="EMBL" id="JACHXG010000011">
    <property type="protein sequence ID" value="MBB3091578.1"/>
    <property type="molecule type" value="Genomic_DNA"/>
</dbReference>